<dbReference type="InterPro" id="IPR021056">
    <property type="entry name" value="Mt_import_IM_translocase_Tim54"/>
</dbReference>
<dbReference type="Pfam" id="PF23445">
    <property type="entry name" value="WHD_SNRNP200"/>
    <property type="match status" value="1"/>
</dbReference>
<feature type="domain" description="Helicase ATP-binding" evidence="23">
    <location>
        <begin position="139"/>
        <end position="312"/>
    </location>
</feature>
<name>A0A8H3GEZ8_9AGAM</name>
<dbReference type="GO" id="GO:0043138">
    <property type="term" value="F:3'-5' DNA helicase activity"/>
    <property type="evidence" value="ECO:0007669"/>
    <property type="project" value="UniProtKB-EC"/>
</dbReference>
<keyword evidence="17" id="KW-0413">Isomerase</keyword>
<dbReference type="InterPro" id="IPR027417">
    <property type="entry name" value="P-loop_NTPase"/>
</dbReference>
<dbReference type="PANTHER" id="PTHR47835">
    <property type="entry name" value="HFM1, ATP DEPENDENT DNA HELICASE HOMOLOG"/>
    <property type="match status" value="1"/>
</dbReference>
<evidence type="ECO:0000256" key="5">
    <source>
        <dbReference type="ARBA" id="ARBA00022448"/>
    </source>
</evidence>
<evidence type="ECO:0000256" key="17">
    <source>
        <dbReference type="ARBA" id="ARBA00023235"/>
    </source>
</evidence>
<feature type="region of interest" description="Disordered" evidence="22">
    <location>
        <begin position="1434"/>
        <end position="1458"/>
    </location>
</feature>
<dbReference type="GO" id="GO:0005524">
    <property type="term" value="F:ATP binding"/>
    <property type="evidence" value="ECO:0007669"/>
    <property type="project" value="UniProtKB-KW"/>
</dbReference>
<dbReference type="GO" id="GO:0016787">
    <property type="term" value="F:hydrolase activity"/>
    <property type="evidence" value="ECO:0007669"/>
    <property type="project" value="UniProtKB-KW"/>
</dbReference>
<dbReference type="Pfam" id="PF00271">
    <property type="entry name" value="Helicase_C"/>
    <property type="match status" value="1"/>
</dbReference>
<feature type="region of interest" description="Disordered" evidence="22">
    <location>
        <begin position="1137"/>
        <end position="1247"/>
    </location>
</feature>
<feature type="region of interest" description="Disordered" evidence="22">
    <location>
        <begin position="1512"/>
        <end position="1567"/>
    </location>
</feature>
<sequence>MDSRSRYDSSFGGEHAPINDYDDYSMEYQELPDQPRHASFPHPQSDDYFDGVDPYSSPTPLPRGSIRVERRAMAFGVPEFIEIKSLAYNDHKFIAQTLTPTIDWYPREMSPTPTRHHVPYQKIWYPCLRYLIGAATYSSLAVNTDSNMVISAPTGAGKTVLFELSVIRLLQYENNVSQTMSKCVYMAPTKAICSERSRDWSAKFNHLGVKCCELTGDTMKSGRSAWKEAKDCAIIITTPEKWDSLTRNWDDSSDFLQHIKLFMVDEVHTVGEPTRGSCLEVVVSRMMQRGNHVRFVLVSATAPNIEDLKDWLSSCSSGEPTGMFKFGDEYRPCQLQRHSRLGNKFSEPQLQGKYLLWFNLSGLIMSCFLLSEFANLGLGVHHAGLSLDERHTVEELFTQRKLSVIVATSTLAVGVNFPAHIVIIKGVTQWTGTGWAEYSNQDIMQMLGRAGRPQFDREGIAIVMCDKNLESKYKLLATGGSQLESTLHYNLTEHINSEIGLNTIKNVASARQWLRKTFLFRRIQKNPAHYKLDLPQAASWEERVDALITKSISVLKETQLVKHKENDSLALTEFGEIMSYYIRQSTMKLFIQFAHESSTACLRSVLNTISGAEEFKDLHMRGGERQVYNKLNENQSIRFPVKKAENSADKAFLLIQAILGGVPLMSPEYKSPNSQPHMEALNVMRHAPRMITVPQALVDTALVTKNGSVIMNGMSLMRCLNGKAWEDRPAVLKQIDGIGEKSYKVLAENGITTIKLLSAQNPNRIEMLLNRRPPFGSDIISSSRTLPSYSIIVEELTSTTNKAANTVDVELLVTVSAECTSAKDNHAPKGFDARVTSILTITSDNQFIDFRRINTRRLLESIDFSVKAPLTKPSQEVVIIVSSDKFAGITERYDFKPALPAITYPTPNTRPPKPIEVEEAREDVLDLTNSDPPEESTFKPTKKVKEKPTAAAEKNISKLSKTRLPNGNYACHHKCKDKTACRHMCCRDGLPKPPPSPKSVKPKRTTYTTLSSPTNSQQKTKTTVEKQKQRLDYLHNKANDGVSRVKRDSLIRTRGTQPSAKATSRYMDSLLSSPLKASTLEESSSSDQDLPEPSVIRAKKQASLNSGSTSYDDSDMDQWAANLPSELLEFDVEAPALSTQKNQSDTGSRSVVSTIIKNNKRPMFKGNEPVEPNSKRPRTEPSSSVDELPLIHDTPIRKRPPTEILPTPHSPPSKSVEQPKPLFRPSSSVGQSSPGTYNPSENKAKVPPREDAFEDFMDYIFEGVKIITGGASEHANTMVKVQNSPELSPVNQLPPEGEHASQISPLKAVEQPIKVAQEGCNTSGSSGYDPMTDLNSWLDENGLTAKRIKHEYSEKVKWRSEEKLNPLDLPRKVRVYACRWPGDDDHNRSMKYFRKYVKPILVAAAVDFELVNGNRHGGLARSIADKIKSQRREALPPDHPLRKDSQNSIIPLPSVGSPQQKLEREIQGGTLIVGRHTLKEYFHGLRLGWSEALNDIDREELLARQLASDGVLDEQEVPDSTDSLADGKSPKARTVNLASSPRSPLFSHVLTQPTVPSTPESSELPQTPQLGEWPTIPQEIPPQPPILLLSFKNLIGFRYIPHMILDFFNERKRAKEGAEAAYTLIEGHIGDFVPPEHETQPNYLSSQSFATNLEGLETLADSLPKLESQGGDLDFDIKQERYIPKSYNKTPKEIAEARKKYYEALPGKLVVARSLARGEREPTKEEREHPPPTEVELTTERFKKELKWREDLNGWRLLRVGSGVDWDSRFANALRVYRPPPETGA</sequence>
<dbReference type="PROSITE" id="PS51194">
    <property type="entry name" value="HELICASE_CTER"/>
    <property type="match status" value="1"/>
</dbReference>
<dbReference type="Proteomes" id="UP000663831">
    <property type="component" value="Unassembled WGS sequence"/>
</dbReference>
<dbReference type="Pfam" id="PF11711">
    <property type="entry name" value="Tim54"/>
    <property type="match status" value="1"/>
</dbReference>
<evidence type="ECO:0000256" key="16">
    <source>
        <dbReference type="ARBA" id="ARBA00023136"/>
    </source>
</evidence>
<evidence type="ECO:0000256" key="4">
    <source>
        <dbReference type="ARBA" id="ARBA00020796"/>
    </source>
</evidence>
<organism evidence="25 26">
    <name type="scientific">Rhizoctonia solani</name>
    <dbReference type="NCBI Taxonomy" id="456999"/>
    <lineage>
        <taxon>Eukaryota</taxon>
        <taxon>Fungi</taxon>
        <taxon>Dikarya</taxon>
        <taxon>Basidiomycota</taxon>
        <taxon>Agaricomycotina</taxon>
        <taxon>Agaricomycetes</taxon>
        <taxon>Cantharellales</taxon>
        <taxon>Ceratobasidiaceae</taxon>
        <taxon>Rhizoctonia</taxon>
    </lineage>
</organism>
<feature type="compositionally biased region" description="Polar residues" evidence="22">
    <location>
        <begin position="1137"/>
        <end position="1157"/>
    </location>
</feature>
<evidence type="ECO:0000259" key="23">
    <source>
        <dbReference type="PROSITE" id="PS51192"/>
    </source>
</evidence>
<comment type="catalytic activity">
    <reaction evidence="19">
        <text>Couples ATP hydrolysis with the unwinding of duplex DNA by translocating in the 3'-5' direction.</text>
        <dbReference type="EC" id="5.6.2.4"/>
    </reaction>
</comment>
<evidence type="ECO:0000256" key="2">
    <source>
        <dbReference type="ARBA" id="ARBA00006355"/>
    </source>
</evidence>
<evidence type="ECO:0000256" key="10">
    <source>
        <dbReference type="ARBA" id="ARBA00022806"/>
    </source>
</evidence>
<evidence type="ECO:0000256" key="8">
    <source>
        <dbReference type="ARBA" id="ARBA00022792"/>
    </source>
</evidence>
<dbReference type="GO" id="GO:0005743">
    <property type="term" value="C:mitochondrial inner membrane"/>
    <property type="evidence" value="ECO:0007669"/>
    <property type="project" value="UniProtKB-SubCell"/>
</dbReference>
<keyword evidence="15" id="KW-0496">Mitochondrion</keyword>
<keyword evidence="12" id="KW-0653">Protein transport</keyword>
<keyword evidence="9" id="KW-0378">Hydrolase</keyword>
<feature type="domain" description="Helicase C-terminal" evidence="24">
    <location>
        <begin position="340"/>
        <end position="499"/>
    </location>
</feature>
<accession>A0A8H3GEZ8</accession>
<comment type="subcellular location">
    <subcellularLocation>
        <location evidence="1">Mitochondrion inner membrane</location>
        <topology evidence="1">Single-pass membrane protein</topology>
    </subcellularLocation>
</comment>
<keyword evidence="14" id="KW-0811">Translocation</keyword>
<dbReference type="SMART" id="SM00487">
    <property type="entry name" value="DEXDc"/>
    <property type="match status" value="1"/>
</dbReference>
<dbReference type="Pfam" id="PF00270">
    <property type="entry name" value="DEAD"/>
    <property type="match status" value="1"/>
</dbReference>
<dbReference type="CDD" id="cd18795">
    <property type="entry name" value="SF2_C_Ski2"/>
    <property type="match status" value="1"/>
</dbReference>
<evidence type="ECO:0000256" key="13">
    <source>
        <dbReference type="ARBA" id="ARBA00022989"/>
    </source>
</evidence>
<evidence type="ECO:0000256" key="12">
    <source>
        <dbReference type="ARBA" id="ARBA00022927"/>
    </source>
</evidence>
<evidence type="ECO:0000256" key="14">
    <source>
        <dbReference type="ARBA" id="ARBA00023010"/>
    </source>
</evidence>
<evidence type="ECO:0000256" key="7">
    <source>
        <dbReference type="ARBA" id="ARBA00022741"/>
    </source>
</evidence>
<evidence type="ECO:0000313" key="25">
    <source>
        <dbReference type="EMBL" id="CAE6447514.1"/>
    </source>
</evidence>
<dbReference type="Gene3D" id="1.10.10.10">
    <property type="entry name" value="Winged helix-like DNA-binding domain superfamily/Winged helix DNA-binding domain"/>
    <property type="match status" value="1"/>
</dbReference>
<dbReference type="FunFam" id="1.10.10.10:FF:000012">
    <property type="entry name" value="U5 small nuclear ribonucleoprotein helicase"/>
    <property type="match status" value="1"/>
</dbReference>
<dbReference type="SUPFAM" id="SSF52540">
    <property type="entry name" value="P-loop containing nucleoside triphosphate hydrolases"/>
    <property type="match status" value="1"/>
</dbReference>
<dbReference type="InterPro" id="IPR011545">
    <property type="entry name" value="DEAD/DEAH_box_helicase_dom"/>
</dbReference>
<evidence type="ECO:0000256" key="21">
    <source>
        <dbReference type="ARBA" id="ARBA00048988"/>
    </source>
</evidence>
<feature type="region of interest" description="Disordered" evidence="22">
    <location>
        <begin position="989"/>
        <end position="1118"/>
    </location>
</feature>
<evidence type="ECO:0000256" key="15">
    <source>
        <dbReference type="ARBA" id="ARBA00023128"/>
    </source>
</evidence>
<dbReference type="InterPro" id="IPR004179">
    <property type="entry name" value="Sec63-dom"/>
</dbReference>
<keyword evidence="16" id="KW-0472">Membrane</keyword>
<dbReference type="SMART" id="SM00973">
    <property type="entry name" value="Sec63"/>
    <property type="match status" value="1"/>
</dbReference>
<dbReference type="InterPro" id="IPR014001">
    <property type="entry name" value="Helicase_ATP-bd"/>
</dbReference>
<feature type="compositionally biased region" description="Polar residues" evidence="22">
    <location>
        <begin position="1102"/>
        <end position="1111"/>
    </location>
</feature>
<keyword evidence="11" id="KW-0067">ATP-binding</keyword>
<feature type="compositionally biased region" description="Polar residues" evidence="22">
    <location>
        <begin position="1225"/>
        <end position="1241"/>
    </location>
</feature>
<evidence type="ECO:0000256" key="18">
    <source>
        <dbReference type="ARBA" id="ARBA00023254"/>
    </source>
</evidence>
<feature type="compositionally biased region" description="Polar residues" evidence="22">
    <location>
        <begin position="1070"/>
        <end position="1088"/>
    </location>
</feature>
<evidence type="ECO:0000256" key="1">
    <source>
        <dbReference type="ARBA" id="ARBA00004434"/>
    </source>
</evidence>
<dbReference type="EMBL" id="CAJMWV010001839">
    <property type="protein sequence ID" value="CAE6447514.1"/>
    <property type="molecule type" value="Genomic_DNA"/>
</dbReference>
<dbReference type="InterPro" id="IPR036388">
    <property type="entry name" value="WH-like_DNA-bd_sf"/>
</dbReference>
<evidence type="ECO:0000256" key="9">
    <source>
        <dbReference type="ARBA" id="ARBA00022801"/>
    </source>
</evidence>
<comment type="similarity">
    <text evidence="3">Belongs to the helicase family. SKI2 subfamily.</text>
</comment>
<keyword evidence="6" id="KW-0812">Transmembrane</keyword>
<dbReference type="PANTHER" id="PTHR47835:SF3">
    <property type="entry name" value="HELICASE FOR MEIOSIS 1"/>
    <property type="match status" value="1"/>
</dbReference>
<dbReference type="InterPro" id="IPR052247">
    <property type="entry name" value="Meiotic_Crossover_Helicase"/>
</dbReference>
<protein>
    <recommendedName>
        <fullName evidence="4">Mitochondrial import inner membrane translocase subunit TIM54</fullName>
        <ecNumber evidence="20">5.6.2.4</ecNumber>
    </recommendedName>
</protein>
<evidence type="ECO:0000313" key="26">
    <source>
        <dbReference type="Proteomes" id="UP000663831"/>
    </source>
</evidence>
<evidence type="ECO:0000256" key="6">
    <source>
        <dbReference type="ARBA" id="ARBA00022692"/>
    </source>
</evidence>
<dbReference type="GO" id="GO:0003676">
    <property type="term" value="F:nucleic acid binding"/>
    <property type="evidence" value="ECO:0007669"/>
    <property type="project" value="InterPro"/>
</dbReference>
<evidence type="ECO:0000256" key="11">
    <source>
        <dbReference type="ARBA" id="ARBA00022840"/>
    </source>
</evidence>
<feature type="compositionally biased region" description="Basic and acidic residues" evidence="22">
    <location>
        <begin position="1022"/>
        <end position="1051"/>
    </location>
</feature>
<feature type="region of interest" description="Disordered" evidence="22">
    <location>
        <begin position="1"/>
        <end position="63"/>
    </location>
</feature>
<keyword evidence="5" id="KW-0813">Transport</keyword>
<keyword evidence="7" id="KW-0547">Nucleotide-binding</keyword>
<dbReference type="Gene3D" id="1.10.3380.10">
    <property type="entry name" value="Sec63 N-terminal domain-like domain"/>
    <property type="match status" value="1"/>
</dbReference>
<feature type="compositionally biased region" description="Polar residues" evidence="22">
    <location>
        <begin position="1549"/>
        <end position="1567"/>
    </location>
</feature>
<dbReference type="OrthoDB" id="5575at2759"/>
<dbReference type="Pfam" id="PF02889">
    <property type="entry name" value="Sec63"/>
    <property type="match status" value="1"/>
</dbReference>
<keyword evidence="10" id="KW-0347">Helicase</keyword>
<gene>
    <name evidence="25" type="ORF">RDB_LOCUS61636</name>
</gene>
<dbReference type="InterPro" id="IPR057842">
    <property type="entry name" value="WH_MER3"/>
</dbReference>
<dbReference type="SMART" id="SM00490">
    <property type="entry name" value="HELICc"/>
    <property type="match status" value="1"/>
</dbReference>
<feature type="compositionally biased region" description="Polar residues" evidence="22">
    <location>
        <begin position="1005"/>
        <end position="1016"/>
    </location>
</feature>
<dbReference type="EC" id="5.6.2.4" evidence="20"/>
<dbReference type="Gene3D" id="3.40.50.300">
    <property type="entry name" value="P-loop containing nucleotide triphosphate hydrolases"/>
    <property type="match status" value="2"/>
</dbReference>
<dbReference type="InterPro" id="IPR001650">
    <property type="entry name" value="Helicase_C-like"/>
</dbReference>
<dbReference type="PROSITE" id="PS51192">
    <property type="entry name" value="HELICASE_ATP_BIND_1"/>
    <property type="match status" value="1"/>
</dbReference>
<evidence type="ECO:0000256" key="22">
    <source>
        <dbReference type="SAM" id="MobiDB-lite"/>
    </source>
</evidence>
<keyword evidence="13" id="KW-1133">Transmembrane helix</keyword>
<dbReference type="SUPFAM" id="SSF46785">
    <property type="entry name" value="Winged helix' DNA-binding domain"/>
    <property type="match status" value="1"/>
</dbReference>
<comment type="catalytic activity">
    <reaction evidence="21">
        <text>ATP + H2O = ADP + phosphate + H(+)</text>
        <dbReference type="Rhea" id="RHEA:13065"/>
        <dbReference type="ChEBI" id="CHEBI:15377"/>
        <dbReference type="ChEBI" id="CHEBI:15378"/>
        <dbReference type="ChEBI" id="CHEBI:30616"/>
        <dbReference type="ChEBI" id="CHEBI:43474"/>
        <dbReference type="ChEBI" id="CHEBI:456216"/>
        <dbReference type="EC" id="5.6.2.4"/>
    </reaction>
</comment>
<evidence type="ECO:0000259" key="24">
    <source>
        <dbReference type="PROSITE" id="PS51194"/>
    </source>
</evidence>
<dbReference type="GO" id="GO:0015031">
    <property type="term" value="P:protein transport"/>
    <property type="evidence" value="ECO:0007669"/>
    <property type="project" value="UniProtKB-KW"/>
</dbReference>
<keyword evidence="18" id="KW-0469">Meiosis</keyword>
<reference evidence="25" key="1">
    <citation type="submission" date="2021-01" db="EMBL/GenBank/DDBJ databases">
        <authorList>
            <person name="Kaushik A."/>
        </authorList>
    </citation>
    <scope>NUCLEOTIDE SEQUENCE</scope>
    <source>
        <strain evidence="25">AG3-1AP</strain>
    </source>
</reference>
<feature type="compositionally biased region" description="Basic and acidic residues" evidence="22">
    <location>
        <begin position="1434"/>
        <end position="1445"/>
    </location>
</feature>
<comment type="similarity">
    <text evidence="2">Belongs to the TIM54 family.</text>
</comment>
<evidence type="ECO:0000256" key="3">
    <source>
        <dbReference type="ARBA" id="ARBA00010140"/>
    </source>
</evidence>
<dbReference type="GO" id="GO:0051321">
    <property type="term" value="P:meiotic cell cycle"/>
    <property type="evidence" value="ECO:0007669"/>
    <property type="project" value="UniProtKB-KW"/>
</dbReference>
<dbReference type="SUPFAM" id="SSF158702">
    <property type="entry name" value="Sec63 N-terminal domain-like"/>
    <property type="match status" value="1"/>
</dbReference>
<dbReference type="InterPro" id="IPR036390">
    <property type="entry name" value="WH_DNA-bd_sf"/>
</dbReference>
<evidence type="ECO:0000256" key="19">
    <source>
        <dbReference type="ARBA" id="ARBA00034617"/>
    </source>
</evidence>
<evidence type="ECO:0000256" key="20">
    <source>
        <dbReference type="ARBA" id="ARBA00034808"/>
    </source>
</evidence>
<feature type="region of interest" description="Disordered" evidence="22">
    <location>
        <begin position="927"/>
        <end position="953"/>
    </location>
</feature>
<proteinExistence type="inferred from homology"/>
<comment type="caution">
    <text evidence="25">The sequence shown here is derived from an EMBL/GenBank/DDBJ whole genome shotgun (WGS) entry which is preliminary data.</text>
</comment>
<keyword evidence="8" id="KW-0999">Mitochondrion inner membrane</keyword>